<dbReference type="InterPro" id="IPR029063">
    <property type="entry name" value="SAM-dependent_MTases_sf"/>
</dbReference>
<evidence type="ECO:0000313" key="2">
    <source>
        <dbReference type="EMBL" id="KAF6514189.1"/>
    </source>
</evidence>
<evidence type="ECO:0008006" key="4">
    <source>
        <dbReference type="Google" id="ProtNLM"/>
    </source>
</evidence>
<gene>
    <name evidence="2" type="ORF">HZS61_006445</name>
</gene>
<dbReference type="SUPFAM" id="SSF53335">
    <property type="entry name" value="S-adenosyl-L-methionine-dependent methyltransferases"/>
    <property type="match status" value="1"/>
</dbReference>
<sequence length="380" mass="42116">MTERLRAAFQSHPSPPFSASKFVPGYEDRNTNNEAPTTGEVSRRSSQSSRETKRSDASSSSEDGSPLAQVNLRVGSMTVSRWLTFGHVLFSDVRHELVPVEGSLKRHSILVIDGLDNDDWSFYAAETYPAATFFNLSPRFPLPEELKSSSSSFPLGPLNHHQIQYVSHLNKFPFAPQSFTAVVYRFPVARPEAYYRSILTEARRVLKPGGFIELSILDVDLNNMGNRGRCTVRRLKERINEKTPDTSLGSTADLIVRLLGKVGFTTIKAARVGVPVASSVTRSDSKADEGNDAAEKKKDAPSLSEMMSDNSPLVDEGITKMVSRVGRWWYTRCYENAAENPSGKSIWSDKSLLSESRELGTSLKLMVCCARAPLQRITST</sequence>
<feature type="region of interest" description="Disordered" evidence="1">
    <location>
        <begin position="1"/>
        <end position="67"/>
    </location>
</feature>
<reference evidence="2 3" key="1">
    <citation type="journal article" date="2020" name="bioRxiv">
        <title>A chromosome-scale genome assembly for the Fusarium oxysporum strain Fo5176 to establish a model Arabidopsis-fungal pathosystem.</title>
        <authorList>
            <person name="Fokkens L."/>
            <person name="Guo L."/>
            <person name="Dora S."/>
            <person name="Wang B."/>
            <person name="Ye K."/>
            <person name="Sanchez-Rodriguez C."/>
            <person name="Croll D."/>
        </authorList>
    </citation>
    <scope>NUCLEOTIDE SEQUENCE [LARGE SCALE GENOMIC DNA]</scope>
    <source>
        <strain evidence="2 3">Fo5176</strain>
    </source>
</reference>
<accession>A0A8H6LBN6</accession>
<organism evidence="2 3">
    <name type="scientific">Fusarium oxysporum f. sp. conglutinans</name>
    <dbReference type="NCBI Taxonomy" id="100902"/>
    <lineage>
        <taxon>Eukaryota</taxon>
        <taxon>Fungi</taxon>
        <taxon>Dikarya</taxon>
        <taxon>Ascomycota</taxon>
        <taxon>Pezizomycotina</taxon>
        <taxon>Sordariomycetes</taxon>
        <taxon>Hypocreomycetidae</taxon>
        <taxon>Hypocreales</taxon>
        <taxon>Nectriaceae</taxon>
        <taxon>Fusarium</taxon>
        <taxon>Fusarium oxysporum species complex</taxon>
    </lineage>
</organism>
<dbReference type="CDD" id="cd02440">
    <property type="entry name" value="AdoMet_MTases"/>
    <property type="match status" value="1"/>
</dbReference>
<feature type="region of interest" description="Disordered" evidence="1">
    <location>
        <begin position="280"/>
        <end position="311"/>
    </location>
</feature>
<protein>
    <recommendedName>
        <fullName evidence="4">Methyltransferase type 11 domain-containing protein</fullName>
    </recommendedName>
</protein>
<dbReference type="EMBL" id="JACDXP010000016">
    <property type="protein sequence ID" value="KAF6514189.1"/>
    <property type="molecule type" value="Genomic_DNA"/>
</dbReference>
<dbReference type="AlphaFoldDB" id="A0A8H6LBN6"/>
<proteinExistence type="predicted"/>
<dbReference type="Proteomes" id="UP000593570">
    <property type="component" value="Unassembled WGS sequence"/>
</dbReference>
<comment type="caution">
    <text evidence="2">The sequence shown here is derived from an EMBL/GenBank/DDBJ whole genome shotgun (WGS) entry which is preliminary data.</text>
</comment>
<name>A0A8H6LBN6_FUSOX</name>
<feature type="compositionally biased region" description="Basic and acidic residues" evidence="1">
    <location>
        <begin position="283"/>
        <end position="300"/>
    </location>
</feature>
<evidence type="ECO:0000313" key="3">
    <source>
        <dbReference type="Proteomes" id="UP000593570"/>
    </source>
</evidence>
<evidence type="ECO:0000256" key="1">
    <source>
        <dbReference type="SAM" id="MobiDB-lite"/>
    </source>
</evidence>
<dbReference type="Gene3D" id="3.40.50.150">
    <property type="entry name" value="Vaccinia Virus protein VP39"/>
    <property type="match status" value="1"/>
</dbReference>